<organism evidence="1 2">
    <name type="scientific">Potamilus streckersoni</name>
    <dbReference type="NCBI Taxonomy" id="2493646"/>
    <lineage>
        <taxon>Eukaryota</taxon>
        <taxon>Metazoa</taxon>
        <taxon>Spiralia</taxon>
        <taxon>Lophotrochozoa</taxon>
        <taxon>Mollusca</taxon>
        <taxon>Bivalvia</taxon>
        <taxon>Autobranchia</taxon>
        <taxon>Heteroconchia</taxon>
        <taxon>Palaeoheterodonta</taxon>
        <taxon>Unionida</taxon>
        <taxon>Unionoidea</taxon>
        <taxon>Unionidae</taxon>
        <taxon>Ambleminae</taxon>
        <taxon>Lampsilini</taxon>
        <taxon>Potamilus</taxon>
    </lineage>
</organism>
<keyword evidence="2" id="KW-1185">Reference proteome</keyword>
<evidence type="ECO:0000313" key="1">
    <source>
        <dbReference type="EMBL" id="KAK3597152.1"/>
    </source>
</evidence>
<proteinExistence type="predicted"/>
<accession>A0AAE0W1M7</accession>
<reference evidence="1" key="2">
    <citation type="journal article" date="2021" name="Genome Biol. Evol.">
        <title>Developing a high-quality reference genome for a parasitic bivalve with doubly uniparental inheritance (Bivalvia: Unionida).</title>
        <authorList>
            <person name="Smith C.H."/>
        </authorList>
    </citation>
    <scope>NUCLEOTIDE SEQUENCE</scope>
    <source>
        <strain evidence="1">CHS0354</strain>
        <tissue evidence="1">Mantle</tissue>
    </source>
</reference>
<dbReference type="EMBL" id="JAEAOA010002223">
    <property type="protein sequence ID" value="KAK3597152.1"/>
    <property type="molecule type" value="Genomic_DNA"/>
</dbReference>
<comment type="caution">
    <text evidence="1">The sequence shown here is derived from an EMBL/GenBank/DDBJ whole genome shotgun (WGS) entry which is preliminary data.</text>
</comment>
<evidence type="ECO:0000313" key="2">
    <source>
        <dbReference type="Proteomes" id="UP001195483"/>
    </source>
</evidence>
<dbReference type="Proteomes" id="UP001195483">
    <property type="component" value="Unassembled WGS sequence"/>
</dbReference>
<gene>
    <name evidence="1" type="ORF">CHS0354_038080</name>
</gene>
<dbReference type="AlphaFoldDB" id="A0AAE0W1M7"/>
<reference evidence="1" key="3">
    <citation type="submission" date="2023-05" db="EMBL/GenBank/DDBJ databases">
        <authorList>
            <person name="Smith C.H."/>
        </authorList>
    </citation>
    <scope>NUCLEOTIDE SEQUENCE</scope>
    <source>
        <strain evidence="1">CHS0354</strain>
        <tissue evidence="1">Mantle</tissue>
    </source>
</reference>
<sequence>MEGSTKTPRTEQKARQVLDILKAAWSSSPLTKENKTQLFNINLKSVLLHCSKTWRSEWYPKDKRKVGRPMKVWRGSADKEIKATRTIVGRISEDITEVVGNSEACSSQSEKDITRFVIIKYHERTIHGLDRPSGKANKTFVDPRSN</sequence>
<name>A0AAE0W1M7_9BIVA</name>
<protein>
    <submittedName>
        <fullName evidence="1">Uncharacterized protein</fullName>
    </submittedName>
</protein>
<reference evidence="1" key="1">
    <citation type="journal article" date="2021" name="Genome Biol. Evol.">
        <title>A High-Quality Reference Genome for a Parasitic Bivalve with Doubly Uniparental Inheritance (Bivalvia: Unionida).</title>
        <authorList>
            <person name="Smith C.H."/>
        </authorList>
    </citation>
    <scope>NUCLEOTIDE SEQUENCE</scope>
    <source>
        <strain evidence="1">CHS0354</strain>
    </source>
</reference>